<dbReference type="GeneID" id="90989530"/>
<dbReference type="OrthoDB" id="4546670at2"/>
<dbReference type="RefSeq" id="WP_015315943.1">
    <property type="nucleotide sequence ID" value="NC_019973.1"/>
</dbReference>
<protein>
    <submittedName>
        <fullName evidence="1">Uncharacterized protein</fullName>
    </submittedName>
</protein>
<dbReference type="Proteomes" id="UP000010998">
    <property type="component" value="Chromosome"/>
</dbReference>
<dbReference type="KEGG" id="mam:Mesau_02048"/>
<gene>
    <name evidence="1" type="ordered locus">Mesau_02048</name>
</gene>
<evidence type="ECO:0000313" key="1">
    <source>
        <dbReference type="EMBL" id="AGB44491.1"/>
    </source>
</evidence>
<accession>L0KHK4</accession>
<keyword evidence="2" id="KW-1185">Reference proteome</keyword>
<reference evidence="2" key="1">
    <citation type="submission" date="2012-02" db="EMBL/GenBank/DDBJ databases">
        <title>Complete sequence of Mesorhizobium australicum WSM2073.</title>
        <authorList>
            <person name="Lucas S."/>
            <person name="Han J."/>
            <person name="Lapidus A."/>
            <person name="Cheng J.-F."/>
            <person name="Goodwin L."/>
            <person name="Pitluck S."/>
            <person name="Peters L."/>
            <person name="Gu W."/>
            <person name="Detter J.C."/>
            <person name="Han C."/>
            <person name="Tapia R."/>
            <person name="Land M."/>
            <person name="Hauser L."/>
            <person name="Kyrpides N."/>
            <person name="Ivanova N."/>
            <person name="Pagani I."/>
            <person name="Reeve W.G."/>
            <person name="Howieson J.G."/>
            <person name="Tiwari R.P."/>
            <person name="O'Hara G.W."/>
            <person name="Atkins C.A."/>
            <person name="Ronson C.W."/>
            <person name="Nandasena K.G."/>
            <person name="Woyke T."/>
        </authorList>
    </citation>
    <scope>NUCLEOTIDE SEQUENCE [LARGE SCALE GENOMIC DNA]</scope>
    <source>
        <strain evidence="2">LMG 24608 / HAMBI 3006 / WSM2073</strain>
    </source>
</reference>
<evidence type="ECO:0000313" key="2">
    <source>
        <dbReference type="Proteomes" id="UP000010998"/>
    </source>
</evidence>
<dbReference type="AlphaFoldDB" id="L0KHK4"/>
<proteinExistence type="predicted"/>
<sequence>MADTVLRFVTHSTHPPFGYRSGVFKVAYELRRTLPPLTPRFEDMAEQLSWFETNLAVPTRFSTSRHPRAQETAISWIRSSAKEHVRRLRLLVALVEELGHTAIDEIRTERPGYVVFEDDHQVVALPFADTPR</sequence>
<organism evidence="1 2">
    <name type="scientific">Mesorhizobium australicum (strain HAMBI 3006 / LMG 24608 / WSM2073)</name>
    <dbReference type="NCBI Taxonomy" id="754035"/>
    <lineage>
        <taxon>Bacteria</taxon>
        <taxon>Pseudomonadati</taxon>
        <taxon>Pseudomonadota</taxon>
        <taxon>Alphaproteobacteria</taxon>
        <taxon>Hyphomicrobiales</taxon>
        <taxon>Phyllobacteriaceae</taxon>
        <taxon>Mesorhizobium</taxon>
    </lineage>
</organism>
<dbReference type="EMBL" id="CP003358">
    <property type="protein sequence ID" value="AGB44491.1"/>
    <property type="molecule type" value="Genomic_DNA"/>
</dbReference>
<name>L0KHK4_MESAW</name>
<dbReference type="HOGENOM" id="CLU_159982_0_0_5"/>